<evidence type="ECO:0000256" key="6">
    <source>
        <dbReference type="SAM" id="SignalP"/>
    </source>
</evidence>
<keyword evidence="4 5" id="KW-0720">Serine protease</keyword>
<dbReference type="GO" id="GO:0006508">
    <property type="term" value="P:proteolysis"/>
    <property type="evidence" value="ECO:0007669"/>
    <property type="project" value="UniProtKB-KW"/>
</dbReference>
<dbReference type="InterPro" id="IPR015500">
    <property type="entry name" value="Peptidase_S8_subtilisin-rel"/>
</dbReference>
<feature type="active site" description="Charge relay system" evidence="5">
    <location>
        <position position="230"/>
    </location>
</feature>
<dbReference type="SUPFAM" id="SSF52743">
    <property type="entry name" value="Subtilisin-like"/>
    <property type="match status" value="1"/>
</dbReference>
<dbReference type="PANTHER" id="PTHR43806:SF11">
    <property type="entry name" value="CEREVISIN-RELATED"/>
    <property type="match status" value="1"/>
</dbReference>
<sequence length="945" mass="101961">MKLFYRFLLLWVGFYGVTSSLHAQTKPQTEPNLVIFKLKASATSGTQARSGQNNLAQILRPVAVTSVQRKFPKAAALPTGAQAKITTAPLVDLSLLYELRYEPGQSFEQVKKQLLASGQVEYVEPLYNYAPLYTPNDPQANPNTGGQRSYLSKIKAYDAWDITMGDTTVVIGILDTGVRLTQEDLVGNIKYNYADPIDGIDNDNDGYIDNYRGWDLADNDNNPSSDANGHGTNVAAIAAAQADNGKGMAGVGFKCKFLPVKIYASPGSSGAFKGYDAIVYAADHGCKVINLSWGGPGSPSAFEQDIINYAAINKNVTIVAAAGNTNEELNFYPASYQNVLSVAALDGNDVKGSSHTFSYNVDIGALGVNVLTARDENNNSYAMGSGSSMATPIVAGAAGLLRSKFPNMNSLQIAEQLRVTADDIYSIDANQNYLEKLGRGRLNIHRALRETDAKSVRATSWQIGTAGVAYSGEATEVSVSFTNYLAPVSGLSVYLSSTSPFVDVVEDEFIAGSQATLATFTNQGKKFKIRATDDAPVNSEVWLRLGFMDGAYTDYQYIKVVVNPDYLTTNVNNLRASVISRGNIGYDGQNLSIGQGVTYKSTTPLLYEGGLLIGYSATQVSDNIRNEKGTTDKDFYALTALQRRPSSPLANFSANNMLEDSLNTRKPLSMRIQQNVFAWADAPNQDFVVLEYLLTNRTQQTISNAYAGYFADWDLVTAARNVAEYKADLKMGMAYPKADAKVFIGIQLLSRGAPGFYAFDNSGAPSGTIIIEDGFTTAEKYKALSGGLQRTSAGLTDTNGKDISFMISSAIKTLAPTQTDTVAFAIVAGNTKEALFENAAAAQQKYLQMTSTRTVTGLPEEALATEVKVYPNPSTGRVTVAFPASAQRQSSQLHVLDSQGRTVYQMLVPTGSKADLDLSHLAKGMYFLKISTGKEVTTRKLVLIH</sequence>
<dbReference type="RefSeq" id="WP_160689695.1">
    <property type="nucleotide sequence ID" value="NZ_CP047897.1"/>
</dbReference>
<evidence type="ECO:0000259" key="7">
    <source>
        <dbReference type="Pfam" id="PF00082"/>
    </source>
</evidence>
<dbReference type="PANTHER" id="PTHR43806">
    <property type="entry name" value="PEPTIDASE S8"/>
    <property type="match status" value="1"/>
</dbReference>
<accession>A0A6P1P150</accession>
<keyword evidence="3 5" id="KW-0378">Hydrolase</keyword>
<evidence type="ECO:0000256" key="1">
    <source>
        <dbReference type="ARBA" id="ARBA00011073"/>
    </source>
</evidence>
<proteinExistence type="inferred from homology"/>
<dbReference type="Proteomes" id="UP000464214">
    <property type="component" value="Chromosome"/>
</dbReference>
<dbReference type="InterPro" id="IPR036852">
    <property type="entry name" value="Peptidase_S8/S53_dom_sf"/>
</dbReference>
<keyword evidence="6" id="KW-0732">Signal</keyword>
<feature type="active site" description="Charge relay system" evidence="5">
    <location>
        <position position="175"/>
    </location>
</feature>
<dbReference type="GO" id="GO:0004252">
    <property type="term" value="F:serine-type endopeptidase activity"/>
    <property type="evidence" value="ECO:0007669"/>
    <property type="project" value="UniProtKB-UniRule"/>
</dbReference>
<evidence type="ECO:0000256" key="2">
    <source>
        <dbReference type="ARBA" id="ARBA00022670"/>
    </source>
</evidence>
<evidence type="ECO:0000256" key="5">
    <source>
        <dbReference type="PROSITE-ProRule" id="PRU01240"/>
    </source>
</evidence>
<comment type="similarity">
    <text evidence="1 5">Belongs to the peptidase S8 family.</text>
</comment>
<dbReference type="Pfam" id="PF00082">
    <property type="entry name" value="Peptidase_S8"/>
    <property type="match status" value="1"/>
</dbReference>
<feature type="signal peptide" evidence="6">
    <location>
        <begin position="1"/>
        <end position="23"/>
    </location>
</feature>
<dbReference type="InterPro" id="IPR026444">
    <property type="entry name" value="Secre_tail"/>
</dbReference>
<feature type="domain" description="Peptidase S8/S53" evidence="7">
    <location>
        <begin position="167"/>
        <end position="424"/>
    </location>
</feature>
<evidence type="ECO:0000313" key="10">
    <source>
        <dbReference type="Proteomes" id="UP000464214"/>
    </source>
</evidence>
<evidence type="ECO:0000313" key="9">
    <source>
        <dbReference type="EMBL" id="QHL86872.1"/>
    </source>
</evidence>
<evidence type="ECO:0000256" key="4">
    <source>
        <dbReference type="ARBA" id="ARBA00022825"/>
    </source>
</evidence>
<reference evidence="9 10" key="1">
    <citation type="submission" date="2020-01" db="EMBL/GenBank/DDBJ databases">
        <authorList>
            <person name="Kim M."/>
        </authorList>
    </citation>
    <scope>NUCLEOTIDE SEQUENCE [LARGE SCALE GENOMIC DNA]</scope>
    <source>
        <strain evidence="9 10">BT10</strain>
    </source>
</reference>
<keyword evidence="2 5" id="KW-0645">Protease</keyword>
<organism evidence="9 10">
    <name type="scientific">Nibribacter ruber</name>
    <dbReference type="NCBI Taxonomy" id="2698458"/>
    <lineage>
        <taxon>Bacteria</taxon>
        <taxon>Pseudomonadati</taxon>
        <taxon>Bacteroidota</taxon>
        <taxon>Cytophagia</taxon>
        <taxon>Cytophagales</taxon>
        <taxon>Hymenobacteraceae</taxon>
        <taxon>Nibribacter</taxon>
    </lineage>
</organism>
<dbReference type="InterPro" id="IPR050131">
    <property type="entry name" value="Peptidase_S8_subtilisin-like"/>
</dbReference>
<feature type="chain" id="PRO_5027114923" evidence="6">
    <location>
        <begin position="24"/>
        <end position="945"/>
    </location>
</feature>
<evidence type="ECO:0000259" key="8">
    <source>
        <dbReference type="Pfam" id="PF18962"/>
    </source>
</evidence>
<dbReference type="NCBIfam" id="TIGR04183">
    <property type="entry name" value="Por_Secre_tail"/>
    <property type="match status" value="1"/>
</dbReference>
<dbReference type="Pfam" id="PF18962">
    <property type="entry name" value="Por_Secre_tail"/>
    <property type="match status" value="1"/>
</dbReference>
<dbReference type="AlphaFoldDB" id="A0A6P1P150"/>
<evidence type="ECO:0000256" key="3">
    <source>
        <dbReference type="ARBA" id="ARBA00022801"/>
    </source>
</evidence>
<keyword evidence="10" id="KW-1185">Reference proteome</keyword>
<dbReference type="KEGG" id="nib:GU926_05240"/>
<dbReference type="InterPro" id="IPR000209">
    <property type="entry name" value="Peptidase_S8/S53_dom"/>
</dbReference>
<feature type="active site" description="Charge relay system" evidence="5">
    <location>
        <position position="388"/>
    </location>
</feature>
<gene>
    <name evidence="9" type="ORF">GU926_05240</name>
</gene>
<name>A0A6P1P150_9BACT</name>
<dbReference type="PRINTS" id="PR00723">
    <property type="entry name" value="SUBTILISIN"/>
</dbReference>
<dbReference type="Gene3D" id="3.40.50.200">
    <property type="entry name" value="Peptidase S8/S53 domain"/>
    <property type="match status" value="1"/>
</dbReference>
<dbReference type="EMBL" id="CP047897">
    <property type="protein sequence ID" value="QHL86872.1"/>
    <property type="molecule type" value="Genomic_DNA"/>
</dbReference>
<dbReference type="PROSITE" id="PS51892">
    <property type="entry name" value="SUBTILASE"/>
    <property type="match status" value="1"/>
</dbReference>
<protein>
    <submittedName>
        <fullName evidence="9">S8 family serine peptidase</fullName>
    </submittedName>
</protein>
<feature type="domain" description="Secretion system C-terminal sorting" evidence="8">
    <location>
        <begin position="869"/>
        <end position="942"/>
    </location>
</feature>